<organism evidence="17 18">
    <name type="scientific">Paenibacillus soyae</name>
    <dbReference type="NCBI Taxonomy" id="2969249"/>
    <lineage>
        <taxon>Bacteria</taxon>
        <taxon>Bacillati</taxon>
        <taxon>Bacillota</taxon>
        <taxon>Bacilli</taxon>
        <taxon>Bacillales</taxon>
        <taxon>Paenibacillaceae</taxon>
        <taxon>Paenibacillus</taxon>
    </lineage>
</organism>
<feature type="transmembrane region" description="Helical" evidence="14">
    <location>
        <begin position="41"/>
        <end position="62"/>
    </location>
</feature>
<dbReference type="PROSITE" id="PS50109">
    <property type="entry name" value="HIS_KIN"/>
    <property type="match status" value="1"/>
</dbReference>
<dbReference type="SUPFAM" id="SSF47384">
    <property type="entry name" value="Homodimeric domain of signal transducing histidine kinase"/>
    <property type="match status" value="1"/>
</dbReference>
<keyword evidence="18" id="KW-1185">Reference proteome</keyword>
<dbReference type="SMART" id="SM00304">
    <property type="entry name" value="HAMP"/>
    <property type="match status" value="1"/>
</dbReference>
<dbReference type="SMART" id="SM00388">
    <property type="entry name" value="HisKA"/>
    <property type="match status" value="1"/>
</dbReference>
<dbReference type="InterPro" id="IPR036097">
    <property type="entry name" value="HisK_dim/P_sf"/>
</dbReference>
<dbReference type="GO" id="GO:0005886">
    <property type="term" value="C:plasma membrane"/>
    <property type="evidence" value="ECO:0007669"/>
    <property type="project" value="UniProtKB-SubCell"/>
</dbReference>
<keyword evidence="8" id="KW-0547">Nucleotide-binding</keyword>
<gene>
    <name evidence="17" type="ORF">NQZ67_18500</name>
</gene>
<evidence type="ECO:0000259" key="15">
    <source>
        <dbReference type="PROSITE" id="PS50109"/>
    </source>
</evidence>
<dbReference type="InterPro" id="IPR050398">
    <property type="entry name" value="HssS/ArlS-like"/>
</dbReference>
<dbReference type="Pfam" id="PF00672">
    <property type="entry name" value="HAMP"/>
    <property type="match status" value="1"/>
</dbReference>
<dbReference type="Proteomes" id="UP001141950">
    <property type="component" value="Unassembled WGS sequence"/>
</dbReference>
<evidence type="ECO:0000259" key="16">
    <source>
        <dbReference type="PROSITE" id="PS50885"/>
    </source>
</evidence>
<evidence type="ECO:0000313" key="18">
    <source>
        <dbReference type="Proteomes" id="UP001141950"/>
    </source>
</evidence>
<name>A0A9X2MT97_9BACL</name>
<reference evidence="17" key="1">
    <citation type="submission" date="2022-08" db="EMBL/GenBank/DDBJ databases">
        <title>The genomic sequence of strain Paenibacillus sp. SCIV0701.</title>
        <authorList>
            <person name="Zhao H."/>
        </authorList>
    </citation>
    <scope>NUCLEOTIDE SEQUENCE</scope>
    <source>
        <strain evidence="17">SCIV0701</strain>
    </source>
</reference>
<evidence type="ECO:0000256" key="6">
    <source>
        <dbReference type="ARBA" id="ARBA00022679"/>
    </source>
</evidence>
<keyword evidence="6" id="KW-0808">Transferase</keyword>
<keyword evidence="4" id="KW-1003">Cell membrane</keyword>
<evidence type="ECO:0000256" key="7">
    <source>
        <dbReference type="ARBA" id="ARBA00022692"/>
    </source>
</evidence>
<comment type="caution">
    <text evidence="17">The sequence shown here is derived from an EMBL/GenBank/DDBJ whole genome shotgun (WGS) entry which is preliminary data.</text>
</comment>
<dbReference type="CDD" id="cd06225">
    <property type="entry name" value="HAMP"/>
    <property type="match status" value="1"/>
</dbReference>
<comment type="catalytic activity">
    <reaction evidence="1">
        <text>ATP + protein L-histidine = ADP + protein N-phospho-L-histidine.</text>
        <dbReference type="EC" id="2.7.13.3"/>
    </reaction>
</comment>
<evidence type="ECO:0000256" key="9">
    <source>
        <dbReference type="ARBA" id="ARBA00022777"/>
    </source>
</evidence>
<evidence type="ECO:0000256" key="1">
    <source>
        <dbReference type="ARBA" id="ARBA00000085"/>
    </source>
</evidence>
<evidence type="ECO:0000256" key="4">
    <source>
        <dbReference type="ARBA" id="ARBA00022475"/>
    </source>
</evidence>
<dbReference type="InterPro" id="IPR003594">
    <property type="entry name" value="HATPase_dom"/>
</dbReference>
<dbReference type="EC" id="2.7.13.3" evidence="3"/>
<evidence type="ECO:0000256" key="3">
    <source>
        <dbReference type="ARBA" id="ARBA00012438"/>
    </source>
</evidence>
<dbReference type="GO" id="GO:0005524">
    <property type="term" value="F:ATP binding"/>
    <property type="evidence" value="ECO:0007669"/>
    <property type="project" value="UniProtKB-KW"/>
</dbReference>
<proteinExistence type="predicted"/>
<dbReference type="InterPro" id="IPR005467">
    <property type="entry name" value="His_kinase_dom"/>
</dbReference>
<dbReference type="InterPro" id="IPR003660">
    <property type="entry name" value="HAMP_dom"/>
</dbReference>
<keyword evidence="10 17" id="KW-0067">ATP-binding</keyword>
<evidence type="ECO:0000256" key="8">
    <source>
        <dbReference type="ARBA" id="ARBA00022741"/>
    </source>
</evidence>
<dbReference type="InterPro" id="IPR036890">
    <property type="entry name" value="HATPase_C_sf"/>
</dbReference>
<dbReference type="FunFam" id="3.30.565.10:FF:000006">
    <property type="entry name" value="Sensor histidine kinase WalK"/>
    <property type="match status" value="1"/>
</dbReference>
<dbReference type="GO" id="GO:0000155">
    <property type="term" value="F:phosphorelay sensor kinase activity"/>
    <property type="evidence" value="ECO:0007669"/>
    <property type="project" value="InterPro"/>
</dbReference>
<evidence type="ECO:0000256" key="2">
    <source>
        <dbReference type="ARBA" id="ARBA00004651"/>
    </source>
</evidence>
<dbReference type="InterPro" id="IPR003661">
    <property type="entry name" value="HisK_dim/P_dom"/>
</dbReference>
<dbReference type="FunFam" id="1.10.287.130:FF:000008">
    <property type="entry name" value="Two-component sensor histidine kinase"/>
    <property type="match status" value="1"/>
</dbReference>
<dbReference type="PRINTS" id="PR00344">
    <property type="entry name" value="BCTRLSENSOR"/>
</dbReference>
<keyword evidence="5" id="KW-0597">Phosphoprotein</keyword>
<protein>
    <recommendedName>
        <fullName evidence="3">histidine kinase</fullName>
        <ecNumber evidence="3">2.7.13.3</ecNumber>
    </recommendedName>
</protein>
<dbReference type="CDD" id="cd00082">
    <property type="entry name" value="HisKA"/>
    <property type="match status" value="1"/>
</dbReference>
<accession>A0A9X2MT97</accession>
<sequence length="355" mass="39282">MRLGIRSKLVASLSGIILVPAILLNITGVQAGHAVLGRAPGVNFLFVIGFLAAAFILCAYLLTRIVTKSILLPLKELNAAAEQIMNGNLDVPIRKRSNDEMGRFCSAFDVMRIRLKESLERQAAYEQSRNELIANISHDLRTPITSIRGYVEGLQDGKARDEQKFTRYLAVIRNKTDQLNRLIEDLFQFSQLESGQLAMDMRESDSRECLEAIIAPLETELLEGAITLTVERPFPAKTIRVDRDRLAQVLANFIENAQKYAGHPAMLTITARDEGNWIRIVISDNGKGVPEADIPFVFDRFYRGEKSRSRAFGGAGLGLAICKQIVEAHGGQIGLRSRPGEGAAFYVTLPVRGTE</sequence>
<dbReference type="Gene3D" id="1.10.287.130">
    <property type="match status" value="1"/>
</dbReference>
<dbReference type="PROSITE" id="PS50885">
    <property type="entry name" value="HAMP"/>
    <property type="match status" value="1"/>
</dbReference>
<feature type="domain" description="Histidine kinase" evidence="15">
    <location>
        <begin position="135"/>
        <end position="353"/>
    </location>
</feature>
<evidence type="ECO:0000256" key="14">
    <source>
        <dbReference type="SAM" id="Phobius"/>
    </source>
</evidence>
<dbReference type="EMBL" id="JANIPJ010000013">
    <property type="protein sequence ID" value="MCR2805877.1"/>
    <property type="molecule type" value="Genomic_DNA"/>
</dbReference>
<dbReference type="Pfam" id="PF02518">
    <property type="entry name" value="HATPase_c"/>
    <property type="match status" value="1"/>
</dbReference>
<dbReference type="SUPFAM" id="SSF55874">
    <property type="entry name" value="ATPase domain of HSP90 chaperone/DNA topoisomerase II/histidine kinase"/>
    <property type="match status" value="1"/>
</dbReference>
<dbReference type="InterPro" id="IPR004358">
    <property type="entry name" value="Sig_transdc_His_kin-like_C"/>
</dbReference>
<dbReference type="Gene3D" id="6.10.340.10">
    <property type="match status" value="1"/>
</dbReference>
<dbReference type="AlphaFoldDB" id="A0A9X2MT97"/>
<keyword evidence="13 14" id="KW-0472">Membrane</keyword>
<dbReference type="SMART" id="SM00387">
    <property type="entry name" value="HATPase_c"/>
    <property type="match status" value="1"/>
</dbReference>
<dbReference type="RefSeq" id="WP_257448793.1">
    <property type="nucleotide sequence ID" value="NZ_JANIPJ010000013.1"/>
</dbReference>
<keyword evidence="12" id="KW-0902">Two-component regulatory system</keyword>
<dbReference type="SUPFAM" id="SSF158472">
    <property type="entry name" value="HAMP domain-like"/>
    <property type="match status" value="1"/>
</dbReference>
<keyword evidence="11 14" id="KW-1133">Transmembrane helix</keyword>
<evidence type="ECO:0000256" key="12">
    <source>
        <dbReference type="ARBA" id="ARBA00023012"/>
    </source>
</evidence>
<evidence type="ECO:0000256" key="5">
    <source>
        <dbReference type="ARBA" id="ARBA00022553"/>
    </source>
</evidence>
<evidence type="ECO:0000313" key="17">
    <source>
        <dbReference type="EMBL" id="MCR2805877.1"/>
    </source>
</evidence>
<evidence type="ECO:0000256" key="11">
    <source>
        <dbReference type="ARBA" id="ARBA00022989"/>
    </source>
</evidence>
<evidence type="ECO:0000256" key="13">
    <source>
        <dbReference type="ARBA" id="ARBA00023136"/>
    </source>
</evidence>
<dbReference type="CDD" id="cd00075">
    <property type="entry name" value="HATPase"/>
    <property type="match status" value="1"/>
</dbReference>
<keyword evidence="7 14" id="KW-0812">Transmembrane</keyword>
<dbReference type="Pfam" id="PF00512">
    <property type="entry name" value="HisKA"/>
    <property type="match status" value="1"/>
</dbReference>
<feature type="domain" description="HAMP" evidence="16">
    <location>
        <begin position="68"/>
        <end position="120"/>
    </location>
</feature>
<evidence type="ECO:0000256" key="10">
    <source>
        <dbReference type="ARBA" id="ARBA00022840"/>
    </source>
</evidence>
<dbReference type="Gene3D" id="3.30.565.10">
    <property type="entry name" value="Histidine kinase-like ATPase, C-terminal domain"/>
    <property type="match status" value="1"/>
</dbReference>
<dbReference type="PANTHER" id="PTHR45528">
    <property type="entry name" value="SENSOR HISTIDINE KINASE CPXA"/>
    <property type="match status" value="1"/>
</dbReference>
<dbReference type="PANTHER" id="PTHR45528:SF1">
    <property type="entry name" value="SENSOR HISTIDINE KINASE CPXA"/>
    <property type="match status" value="1"/>
</dbReference>
<comment type="subcellular location">
    <subcellularLocation>
        <location evidence="2">Cell membrane</location>
        <topology evidence="2">Multi-pass membrane protein</topology>
    </subcellularLocation>
</comment>
<keyword evidence="9" id="KW-0418">Kinase</keyword>